<keyword evidence="3" id="KW-1185">Reference proteome</keyword>
<gene>
    <name evidence="2" type="ORF">ONE63_000860</name>
</gene>
<feature type="chain" id="PRO_5043956034" description="Secreted protein" evidence="1">
    <location>
        <begin position="22"/>
        <end position="175"/>
    </location>
</feature>
<evidence type="ECO:0000313" key="2">
    <source>
        <dbReference type="EMBL" id="KAJ1532244.1"/>
    </source>
</evidence>
<evidence type="ECO:0000313" key="3">
    <source>
        <dbReference type="Proteomes" id="UP001075354"/>
    </source>
</evidence>
<evidence type="ECO:0008006" key="4">
    <source>
        <dbReference type="Google" id="ProtNLM"/>
    </source>
</evidence>
<accession>A0AAV7XZU7</accession>
<organism evidence="2 3">
    <name type="scientific">Megalurothrips usitatus</name>
    <name type="common">bean blossom thrips</name>
    <dbReference type="NCBI Taxonomy" id="439358"/>
    <lineage>
        <taxon>Eukaryota</taxon>
        <taxon>Metazoa</taxon>
        <taxon>Ecdysozoa</taxon>
        <taxon>Arthropoda</taxon>
        <taxon>Hexapoda</taxon>
        <taxon>Insecta</taxon>
        <taxon>Pterygota</taxon>
        <taxon>Neoptera</taxon>
        <taxon>Paraneoptera</taxon>
        <taxon>Thysanoptera</taxon>
        <taxon>Terebrantia</taxon>
        <taxon>Thripoidea</taxon>
        <taxon>Thripidae</taxon>
        <taxon>Megalurothrips</taxon>
    </lineage>
</organism>
<keyword evidence="1" id="KW-0732">Signal</keyword>
<sequence>MNAKLILAAVAAICCVQGIAAAVRPMPLFEKEVTEIDLSNLDLDDVVEQLSLAVQQAAHDDEVYAVEAEGDKRLKAPRNILTCLASIGGFAHDVKKAFQSFKELFGIQWEWFKSDVKCAICESDPDKVKTCKATSRAAALKAWEDQTMTPKLWDATTDMLIGPINLYTSCTDLLA</sequence>
<dbReference type="AlphaFoldDB" id="A0AAV7XZU7"/>
<reference evidence="2" key="1">
    <citation type="submission" date="2022-12" db="EMBL/GenBank/DDBJ databases">
        <title>Chromosome-level genome assembly of the bean flower thrips Megalurothrips usitatus.</title>
        <authorList>
            <person name="Ma L."/>
            <person name="Liu Q."/>
            <person name="Li H."/>
            <person name="Cai W."/>
        </authorList>
    </citation>
    <scope>NUCLEOTIDE SEQUENCE</scope>
    <source>
        <strain evidence="2">Cailab_2022a</strain>
    </source>
</reference>
<protein>
    <recommendedName>
        <fullName evidence="4">Secreted protein</fullName>
    </recommendedName>
</protein>
<feature type="signal peptide" evidence="1">
    <location>
        <begin position="1"/>
        <end position="21"/>
    </location>
</feature>
<dbReference type="EMBL" id="JAPTSV010000001">
    <property type="protein sequence ID" value="KAJ1532244.1"/>
    <property type="molecule type" value="Genomic_DNA"/>
</dbReference>
<proteinExistence type="predicted"/>
<comment type="caution">
    <text evidence="2">The sequence shown here is derived from an EMBL/GenBank/DDBJ whole genome shotgun (WGS) entry which is preliminary data.</text>
</comment>
<evidence type="ECO:0000256" key="1">
    <source>
        <dbReference type="SAM" id="SignalP"/>
    </source>
</evidence>
<name>A0AAV7XZU7_9NEOP</name>
<dbReference type="Proteomes" id="UP001075354">
    <property type="component" value="Chromosome 1"/>
</dbReference>